<dbReference type="KEGG" id="sind:105162824"/>
<feature type="domain" description="Coenzyme Q-binding protein COQ10 START" evidence="2">
    <location>
        <begin position="176"/>
        <end position="325"/>
    </location>
</feature>
<evidence type="ECO:0000313" key="5">
    <source>
        <dbReference type="RefSeq" id="XP_011079252.1"/>
    </source>
</evidence>
<dbReference type="CDD" id="cd08866">
    <property type="entry name" value="SRPBCC_11"/>
    <property type="match status" value="1"/>
</dbReference>
<dbReference type="InterPro" id="IPR023393">
    <property type="entry name" value="START-like_dom_sf"/>
</dbReference>
<keyword evidence="3" id="KW-1185">Reference proteome</keyword>
<dbReference type="Gene3D" id="3.30.530.20">
    <property type="match status" value="1"/>
</dbReference>
<dbReference type="InterPro" id="IPR005031">
    <property type="entry name" value="COQ10_START"/>
</dbReference>
<dbReference type="SUPFAM" id="SSF55961">
    <property type="entry name" value="Bet v1-like"/>
    <property type="match status" value="1"/>
</dbReference>
<evidence type="ECO:0000313" key="4">
    <source>
        <dbReference type="RefSeq" id="XP_011079248.1"/>
    </source>
</evidence>
<accession>A0A6I9T5I3</accession>
<dbReference type="PANTHER" id="PTHR34060:SF1">
    <property type="entry name" value="POLYKETIDE CYCLASE _ DEHYDRASE AND LIPID TRANSPORT PROTEIN"/>
    <property type="match status" value="1"/>
</dbReference>
<dbReference type="RefSeq" id="XP_011079252.1">
    <property type="nucleotide sequence ID" value="XM_011080950.2"/>
</dbReference>
<dbReference type="RefSeq" id="XP_011079248.1">
    <property type="nucleotide sequence ID" value="XM_011080946.2"/>
</dbReference>
<organism evidence="3 6">
    <name type="scientific">Sesamum indicum</name>
    <name type="common">Oriental sesame</name>
    <name type="synonym">Sesamum orientale</name>
    <dbReference type="NCBI Taxonomy" id="4182"/>
    <lineage>
        <taxon>Eukaryota</taxon>
        <taxon>Viridiplantae</taxon>
        <taxon>Streptophyta</taxon>
        <taxon>Embryophyta</taxon>
        <taxon>Tracheophyta</taxon>
        <taxon>Spermatophyta</taxon>
        <taxon>Magnoliopsida</taxon>
        <taxon>eudicotyledons</taxon>
        <taxon>Gunneridae</taxon>
        <taxon>Pentapetalae</taxon>
        <taxon>asterids</taxon>
        <taxon>lamiids</taxon>
        <taxon>Lamiales</taxon>
        <taxon>Pedaliaceae</taxon>
        <taxon>Sesamum</taxon>
    </lineage>
</organism>
<dbReference type="PANTHER" id="PTHR34060">
    <property type="entry name" value="POLYKETIDE CYCLASE / DEHYDRASE AND LIPID TRANSPORT PROTEIN"/>
    <property type="match status" value="1"/>
</dbReference>
<dbReference type="OrthoDB" id="5732at2759"/>
<name>A0A6I9T5I3_SESIN</name>
<evidence type="ECO:0000313" key="6">
    <source>
        <dbReference type="RefSeq" id="XP_011079254.1"/>
    </source>
</evidence>
<dbReference type="Pfam" id="PF03364">
    <property type="entry name" value="Polyketide_cyc"/>
    <property type="match status" value="1"/>
</dbReference>
<sequence length="343" mass="38568">MQSYCNIQLITSQSILSSFLEQMTPLFSTTATLSCASTTTSPKLSIAKSLFNSRCPNRTGPFVVLEAESAFLANTPRKWKPYELSNVRFLQQKKPLVVCISYSCTRILSSQTRAYFGGDSGNTPEAENDDNGSGDERSEQDACDPPPDFELLDDGIEIAIEKTGKNSRRITSKVAVQASLQTVWDILTDYERLADFIPGLAVSQLLEKRDKFARLFQIGEQNLAFGLKFNAKGIIDCFEKDLQTLPFGQKRDIEFKMVEGDFQLFEGKWSIEQEVKQNPGDSQSDSVIGEEYQTTLLYIVLVKPKVWLPVRLVEGRLCKEIRSNLSCIREEAEKAFQNTNFAL</sequence>
<dbReference type="RefSeq" id="XP_011079254.1">
    <property type="nucleotide sequence ID" value="XM_011080952.2"/>
</dbReference>
<evidence type="ECO:0000256" key="1">
    <source>
        <dbReference type="SAM" id="MobiDB-lite"/>
    </source>
</evidence>
<proteinExistence type="predicted"/>
<dbReference type="AlphaFoldDB" id="A0A6I9T5I3"/>
<feature type="region of interest" description="Disordered" evidence="1">
    <location>
        <begin position="116"/>
        <end position="146"/>
    </location>
</feature>
<dbReference type="GeneID" id="105162824"/>
<dbReference type="Proteomes" id="UP000504604">
    <property type="component" value="Linkage group LG5"/>
</dbReference>
<reference evidence="4 5" key="1">
    <citation type="submission" date="2025-04" db="UniProtKB">
        <authorList>
            <consortium name="RefSeq"/>
        </authorList>
    </citation>
    <scope>IDENTIFICATION</scope>
</reference>
<evidence type="ECO:0000259" key="2">
    <source>
        <dbReference type="Pfam" id="PF03364"/>
    </source>
</evidence>
<evidence type="ECO:0000313" key="3">
    <source>
        <dbReference type="Proteomes" id="UP000504604"/>
    </source>
</evidence>
<protein>
    <submittedName>
        <fullName evidence="4 5">Uncharacterized protein LOC105162824 isoform X1</fullName>
    </submittedName>
</protein>
<gene>
    <name evidence="4 5 6" type="primary">LOC105162824</name>
</gene>